<dbReference type="GO" id="GO:0016787">
    <property type="term" value="F:hydrolase activity"/>
    <property type="evidence" value="ECO:0007669"/>
    <property type="project" value="UniProtKB-KW"/>
</dbReference>
<feature type="signal peptide" evidence="1">
    <location>
        <begin position="1"/>
        <end position="21"/>
    </location>
</feature>
<dbReference type="KEGG" id="msaa:QYS49_32390"/>
<name>A0AA51NB83_9BACT</name>
<evidence type="ECO:0000313" key="4">
    <source>
        <dbReference type="Proteomes" id="UP001230496"/>
    </source>
</evidence>
<dbReference type="SUPFAM" id="SSF53474">
    <property type="entry name" value="alpha/beta-Hydrolases"/>
    <property type="match status" value="1"/>
</dbReference>
<keyword evidence="4" id="KW-1185">Reference proteome</keyword>
<dbReference type="AlphaFoldDB" id="A0AA51NB83"/>
<dbReference type="Gene3D" id="3.40.50.1820">
    <property type="entry name" value="alpha/beta hydrolase"/>
    <property type="match status" value="1"/>
</dbReference>
<organism evidence="3 4">
    <name type="scientific">Marivirga salinarum</name>
    <dbReference type="NCBI Taxonomy" id="3059078"/>
    <lineage>
        <taxon>Bacteria</taxon>
        <taxon>Pseudomonadati</taxon>
        <taxon>Bacteroidota</taxon>
        <taxon>Cytophagia</taxon>
        <taxon>Cytophagales</taxon>
        <taxon>Marivirgaceae</taxon>
        <taxon>Marivirga</taxon>
    </lineage>
</organism>
<dbReference type="Proteomes" id="UP001230496">
    <property type="component" value="Chromosome"/>
</dbReference>
<keyword evidence="1" id="KW-0732">Signal</keyword>
<gene>
    <name evidence="3" type="ORF">QYS49_32390</name>
</gene>
<proteinExistence type="predicted"/>
<dbReference type="GO" id="GO:0004414">
    <property type="term" value="F:homoserine O-acetyltransferase activity"/>
    <property type="evidence" value="ECO:0007669"/>
    <property type="project" value="TreeGrafter"/>
</dbReference>
<dbReference type="InterPro" id="IPR029058">
    <property type="entry name" value="AB_hydrolase_fold"/>
</dbReference>
<dbReference type="GO" id="GO:0009092">
    <property type="term" value="P:homoserine metabolic process"/>
    <property type="evidence" value="ECO:0007669"/>
    <property type="project" value="TreeGrafter"/>
</dbReference>
<dbReference type="PANTHER" id="PTHR32268">
    <property type="entry name" value="HOMOSERINE O-ACETYLTRANSFERASE"/>
    <property type="match status" value="1"/>
</dbReference>
<protein>
    <submittedName>
        <fullName evidence="3">Alpha/beta fold hydrolase</fullName>
    </submittedName>
</protein>
<sequence>MSLKLAITIILFCIFHFPSLAQSKLQIQNIGDLITTANDTIKDCKIGYRTFGKLNNDKSNVVFMPTWHLGTSEDNLDYLRSIIDTDGKYLIVADALGNGISSSPSNYMSFPNIGIRDMVKSQHELLVNHLKIDHVELLIGVSMGGMQAFEWMVAYPDFMNKLIAINGTTKASFYDKVLWNTTVTLIEDAGKDKETLDDAMNRISDIGLLVGTSPTQVFEAYENEDFQEVISARYSRPNNPFNKLFQSRAILKHNIYKDREISPENIVDIVKSEIFIITAELDHLVNPIYSRELSKILECDYFELKGYCGHIAAFCDVHLVKQAVSDFLRK</sequence>
<dbReference type="EMBL" id="CP129971">
    <property type="protein sequence ID" value="WMN12094.1"/>
    <property type="molecule type" value="Genomic_DNA"/>
</dbReference>
<keyword evidence="3" id="KW-0378">Hydrolase</keyword>
<dbReference type="InterPro" id="IPR000073">
    <property type="entry name" value="AB_hydrolase_1"/>
</dbReference>
<evidence type="ECO:0000313" key="3">
    <source>
        <dbReference type="EMBL" id="WMN12094.1"/>
    </source>
</evidence>
<feature type="chain" id="PRO_5041449029" evidence="1">
    <location>
        <begin position="22"/>
        <end position="330"/>
    </location>
</feature>
<dbReference type="GO" id="GO:0009086">
    <property type="term" value="P:methionine biosynthetic process"/>
    <property type="evidence" value="ECO:0007669"/>
    <property type="project" value="TreeGrafter"/>
</dbReference>
<evidence type="ECO:0000259" key="2">
    <source>
        <dbReference type="Pfam" id="PF00561"/>
    </source>
</evidence>
<dbReference type="InterPro" id="IPR008220">
    <property type="entry name" value="HAT_MetX-like"/>
</dbReference>
<feature type="domain" description="AB hydrolase-1" evidence="2">
    <location>
        <begin position="87"/>
        <end position="312"/>
    </location>
</feature>
<reference evidence="3 4" key="1">
    <citation type="submission" date="2023-08" db="EMBL/GenBank/DDBJ databases">
        <title>Comparative genomics and taxonomic characterization of three novel marine species of genus Marivirga.</title>
        <authorList>
            <person name="Muhammad N."/>
            <person name="Kim S.-G."/>
        </authorList>
    </citation>
    <scope>NUCLEOTIDE SEQUENCE [LARGE SCALE GENOMIC DNA]</scope>
    <source>
        <strain evidence="3 4">BDSF4-3</strain>
    </source>
</reference>
<dbReference type="Pfam" id="PF00561">
    <property type="entry name" value="Abhydrolase_1"/>
    <property type="match status" value="1"/>
</dbReference>
<dbReference type="RefSeq" id="WP_308349936.1">
    <property type="nucleotide sequence ID" value="NZ_CP129971.1"/>
</dbReference>
<accession>A0AA51NB83</accession>
<evidence type="ECO:0000256" key="1">
    <source>
        <dbReference type="SAM" id="SignalP"/>
    </source>
</evidence>